<keyword evidence="1 2" id="KW-0238">DNA-binding</keyword>
<sequence length="203" mass="21996">MTAVRTQPDWRDFSVPALPPLLRNALDCFVEHGYHGTSIRTVATRAGLSVPGLYHHYPSKQALLVGIAESAMADLYVRSTAALAEAGEDVEDRFALLIECLVLVHAYRWEHAFIAASEIRSLEGPARDGHIAARDRQQKLLDDVVSAAVSSGRFATGYPKDASRAVTTMCTGVSQWYRAGGPLSPEELAVRYVQICRGAVGAS</sequence>
<dbReference type="InterPro" id="IPR050109">
    <property type="entry name" value="HTH-type_TetR-like_transc_reg"/>
</dbReference>
<feature type="DNA-binding region" description="H-T-H motif" evidence="2">
    <location>
        <begin position="38"/>
        <end position="57"/>
    </location>
</feature>
<dbReference type="PANTHER" id="PTHR30055">
    <property type="entry name" value="HTH-TYPE TRANSCRIPTIONAL REGULATOR RUTR"/>
    <property type="match status" value="1"/>
</dbReference>
<dbReference type="PANTHER" id="PTHR30055:SF237">
    <property type="entry name" value="TRANSCRIPTIONAL REPRESSOR MCE3R"/>
    <property type="match status" value="1"/>
</dbReference>
<dbReference type="Pfam" id="PF17932">
    <property type="entry name" value="TetR_C_24"/>
    <property type="match status" value="1"/>
</dbReference>
<evidence type="ECO:0000256" key="2">
    <source>
        <dbReference type="PROSITE-ProRule" id="PRU00335"/>
    </source>
</evidence>
<dbReference type="InterPro" id="IPR041490">
    <property type="entry name" value="KstR2_TetR_C"/>
</dbReference>
<dbReference type="RefSeq" id="WP_255796715.1">
    <property type="nucleotide sequence ID" value="NZ_CP104263.1"/>
</dbReference>
<dbReference type="EMBL" id="JANFLP010000001">
    <property type="protein sequence ID" value="MCQ1948957.1"/>
    <property type="molecule type" value="Genomic_DNA"/>
</dbReference>
<gene>
    <name evidence="4" type="ORF">NNX28_03310</name>
</gene>
<name>A0ABT1NPG1_9MICC</name>
<dbReference type="SUPFAM" id="SSF46689">
    <property type="entry name" value="Homeodomain-like"/>
    <property type="match status" value="1"/>
</dbReference>
<accession>A0ABT1NPG1</accession>
<dbReference type="Proteomes" id="UP001206924">
    <property type="component" value="Unassembled WGS sequence"/>
</dbReference>
<dbReference type="PROSITE" id="PS50977">
    <property type="entry name" value="HTH_TETR_2"/>
    <property type="match status" value="1"/>
</dbReference>
<evidence type="ECO:0000256" key="1">
    <source>
        <dbReference type="ARBA" id="ARBA00023125"/>
    </source>
</evidence>
<dbReference type="InterPro" id="IPR001647">
    <property type="entry name" value="HTH_TetR"/>
</dbReference>
<organism evidence="4 5">
    <name type="scientific">Arthrobacter jinronghuae</name>
    <dbReference type="NCBI Taxonomy" id="2964609"/>
    <lineage>
        <taxon>Bacteria</taxon>
        <taxon>Bacillati</taxon>
        <taxon>Actinomycetota</taxon>
        <taxon>Actinomycetes</taxon>
        <taxon>Micrococcales</taxon>
        <taxon>Micrococcaceae</taxon>
        <taxon>Arthrobacter</taxon>
    </lineage>
</organism>
<evidence type="ECO:0000313" key="4">
    <source>
        <dbReference type="EMBL" id="MCQ1948957.1"/>
    </source>
</evidence>
<evidence type="ECO:0000259" key="3">
    <source>
        <dbReference type="PROSITE" id="PS50977"/>
    </source>
</evidence>
<dbReference type="Pfam" id="PF00440">
    <property type="entry name" value="TetR_N"/>
    <property type="match status" value="1"/>
</dbReference>
<protein>
    <submittedName>
        <fullName evidence="4">TetR/AcrR family transcriptional regulator</fullName>
    </submittedName>
</protein>
<proteinExistence type="predicted"/>
<dbReference type="PRINTS" id="PR00455">
    <property type="entry name" value="HTHTETR"/>
</dbReference>
<dbReference type="Gene3D" id="1.10.357.10">
    <property type="entry name" value="Tetracycline Repressor, domain 2"/>
    <property type="match status" value="1"/>
</dbReference>
<feature type="domain" description="HTH tetR-type" evidence="3">
    <location>
        <begin position="15"/>
        <end position="75"/>
    </location>
</feature>
<dbReference type="InterPro" id="IPR036271">
    <property type="entry name" value="Tet_transcr_reg_TetR-rel_C_sf"/>
</dbReference>
<dbReference type="InterPro" id="IPR009057">
    <property type="entry name" value="Homeodomain-like_sf"/>
</dbReference>
<keyword evidence="5" id="KW-1185">Reference proteome</keyword>
<comment type="caution">
    <text evidence="4">The sequence shown here is derived from an EMBL/GenBank/DDBJ whole genome shotgun (WGS) entry which is preliminary data.</text>
</comment>
<dbReference type="SUPFAM" id="SSF48498">
    <property type="entry name" value="Tetracyclin repressor-like, C-terminal domain"/>
    <property type="match status" value="1"/>
</dbReference>
<evidence type="ECO:0000313" key="5">
    <source>
        <dbReference type="Proteomes" id="UP001206924"/>
    </source>
</evidence>
<reference evidence="4 5" key="1">
    <citation type="submission" date="2022-07" db="EMBL/GenBank/DDBJ databases">
        <title>Novel species in genus Arthrobacter.</title>
        <authorList>
            <person name="Liu Y."/>
        </authorList>
    </citation>
    <scope>NUCLEOTIDE SEQUENCE [LARGE SCALE GENOMIC DNA]</scope>
    <source>
        <strain evidence="5">zg-Y859</strain>
    </source>
</reference>